<dbReference type="SUPFAM" id="SSF57850">
    <property type="entry name" value="RING/U-box"/>
    <property type="match status" value="1"/>
</dbReference>
<evidence type="ECO:0000313" key="1">
    <source>
        <dbReference type="EMBL" id="EJK64259.1"/>
    </source>
</evidence>
<keyword evidence="2" id="KW-1185">Reference proteome</keyword>
<accession>K0SH16</accession>
<dbReference type="Proteomes" id="UP000266841">
    <property type="component" value="Unassembled WGS sequence"/>
</dbReference>
<gene>
    <name evidence="1" type="ORF">THAOC_15024</name>
</gene>
<feature type="non-terminal residue" evidence="1">
    <location>
        <position position="122"/>
    </location>
</feature>
<organism evidence="1 2">
    <name type="scientific">Thalassiosira oceanica</name>
    <name type="common">Marine diatom</name>
    <dbReference type="NCBI Taxonomy" id="159749"/>
    <lineage>
        <taxon>Eukaryota</taxon>
        <taxon>Sar</taxon>
        <taxon>Stramenopiles</taxon>
        <taxon>Ochrophyta</taxon>
        <taxon>Bacillariophyta</taxon>
        <taxon>Coscinodiscophyceae</taxon>
        <taxon>Thalassiosirophycidae</taxon>
        <taxon>Thalassiosirales</taxon>
        <taxon>Thalassiosiraceae</taxon>
        <taxon>Thalassiosira</taxon>
    </lineage>
</organism>
<evidence type="ECO:0000313" key="2">
    <source>
        <dbReference type="Proteomes" id="UP000266841"/>
    </source>
</evidence>
<sequence>MAMMGDSGNGNNECGICLGDWTNPVTLPCGAYLLRGLPQWKPKHIYGPAEEGQRKRCPLCRGVVPPSRDQVVNYKMAKALTKDTSHPLYEENARWVKQFEAEYGEDWDGTMIEYDSDFVDLP</sequence>
<dbReference type="Gene3D" id="3.30.40.10">
    <property type="entry name" value="Zinc/RING finger domain, C3HC4 (zinc finger)"/>
    <property type="match status" value="1"/>
</dbReference>
<dbReference type="AlphaFoldDB" id="K0SH16"/>
<dbReference type="OrthoDB" id="207411at2759"/>
<protein>
    <recommendedName>
        <fullName evidence="3">RING-type domain-containing protein</fullName>
    </recommendedName>
</protein>
<evidence type="ECO:0008006" key="3">
    <source>
        <dbReference type="Google" id="ProtNLM"/>
    </source>
</evidence>
<name>K0SH16_THAOC</name>
<reference evidence="1 2" key="1">
    <citation type="journal article" date="2012" name="Genome Biol.">
        <title>Genome and low-iron response of an oceanic diatom adapted to chronic iron limitation.</title>
        <authorList>
            <person name="Lommer M."/>
            <person name="Specht M."/>
            <person name="Roy A.S."/>
            <person name="Kraemer L."/>
            <person name="Andreson R."/>
            <person name="Gutowska M.A."/>
            <person name="Wolf J."/>
            <person name="Bergner S.V."/>
            <person name="Schilhabel M.B."/>
            <person name="Klostermeier U.C."/>
            <person name="Beiko R.G."/>
            <person name="Rosenstiel P."/>
            <person name="Hippler M."/>
            <person name="Laroche J."/>
        </authorList>
    </citation>
    <scope>NUCLEOTIDE SEQUENCE [LARGE SCALE GENOMIC DNA]</scope>
    <source>
        <strain evidence="1 2">CCMP1005</strain>
    </source>
</reference>
<proteinExistence type="predicted"/>
<dbReference type="EMBL" id="AGNL01017465">
    <property type="protein sequence ID" value="EJK64259.1"/>
    <property type="molecule type" value="Genomic_DNA"/>
</dbReference>
<dbReference type="InterPro" id="IPR013083">
    <property type="entry name" value="Znf_RING/FYVE/PHD"/>
</dbReference>
<comment type="caution">
    <text evidence="1">The sequence shown here is derived from an EMBL/GenBank/DDBJ whole genome shotgun (WGS) entry which is preliminary data.</text>
</comment>